<accession>A0A8J4PNN5</accession>
<evidence type="ECO:0000313" key="5">
    <source>
        <dbReference type="EMBL" id="KAF2069409.1"/>
    </source>
</evidence>
<feature type="region of interest" description="Disordered" evidence="2">
    <location>
        <begin position="710"/>
        <end position="729"/>
    </location>
</feature>
<dbReference type="InterPro" id="IPR011050">
    <property type="entry name" value="Pectin_lyase_fold/virulence"/>
</dbReference>
<dbReference type="PANTHER" id="PTHR46096">
    <property type="entry name" value="PERFORIN-1"/>
    <property type="match status" value="1"/>
</dbReference>
<dbReference type="GO" id="GO:0051607">
    <property type="term" value="P:defense response to virus"/>
    <property type="evidence" value="ECO:0007669"/>
    <property type="project" value="TreeGrafter"/>
</dbReference>
<protein>
    <recommendedName>
        <fullName evidence="7">PA14 domain-containing protein</fullName>
    </recommendedName>
</protein>
<keyword evidence="6" id="KW-1185">Reference proteome</keyword>
<evidence type="ECO:0000313" key="6">
    <source>
        <dbReference type="Proteomes" id="UP000695562"/>
    </source>
</evidence>
<dbReference type="Proteomes" id="UP000695562">
    <property type="component" value="Unassembled WGS sequence"/>
</dbReference>
<evidence type="ECO:0008006" key="7">
    <source>
        <dbReference type="Google" id="ProtNLM"/>
    </source>
</evidence>
<dbReference type="InterPro" id="IPR011658">
    <property type="entry name" value="PA14_dom"/>
</dbReference>
<dbReference type="PROSITE" id="PS51412">
    <property type="entry name" value="MACPF_2"/>
    <property type="match status" value="1"/>
</dbReference>
<dbReference type="PANTHER" id="PTHR46096:SF3">
    <property type="entry name" value="PERFORIN-1"/>
    <property type="match status" value="1"/>
</dbReference>
<evidence type="ECO:0000256" key="2">
    <source>
        <dbReference type="SAM" id="MobiDB-lite"/>
    </source>
</evidence>
<feature type="domain" description="MACPF" evidence="3">
    <location>
        <begin position="462"/>
        <end position="805"/>
    </location>
</feature>
<proteinExistence type="predicted"/>
<organism evidence="5 6">
    <name type="scientific">Polysphondylium violaceum</name>
    <dbReference type="NCBI Taxonomy" id="133409"/>
    <lineage>
        <taxon>Eukaryota</taxon>
        <taxon>Amoebozoa</taxon>
        <taxon>Evosea</taxon>
        <taxon>Eumycetozoa</taxon>
        <taxon>Dictyostelia</taxon>
        <taxon>Dictyosteliales</taxon>
        <taxon>Dictyosteliaceae</taxon>
        <taxon>Polysphondylium</taxon>
    </lineage>
</organism>
<dbReference type="EMBL" id="AJWJ01000668">
    <property type="protein sequence ID" value="KAF2069409.1"/>
    <property type="molecule type" value="Genomic_DNA"/>
</dbReference>
<dbReference type="GO" id="GO:0022829">
    <property type="term" value="F:wide pore channel activity"/>
    <property type="evidence" value="ECO:0007669"/>
    <property type="project" value="TreeGrafter"/>
</dbReference>
<feature type="non-terminal residue" evidence="5">
    <location>
        <position position="1062"/>
    </location>
</feature>
<evidence type="ECO:0000259" key="4">
    <source>
        <dbReference type="PROSITE" id="PS51820"/>
    </source>
</evidence>
<dbReference type="Pfam" id="PF07691">
    <property type="entry name" value="PA14"/>
    <property type="match status" value="1"/>
</dbReference>
<dbReference type="PROSITE" id="PS51820">
    <property type="entry name" value="PA14"/>
    <property type="match status" value="1"/>
</dbReference>
<dbReference type="SUPFAM" id="SSF51126">
    <property type="entry name" value="Pectin lyase-like"/>
    <property type="match status" value="1"/>
</dbReference>
<evidence type="ECO:0000259" key="3">
    <source>
        <dbReference type="PROSITE" id="PS51412"/>
    </source>
</evidence>
<dbReference type="InterPro" id="IPR037524">
    <property type="entry name" value="PA14/GLEYA"/>
</dbReference>
<dbReference type="GO" id="GO:0016020">
    <property type="term" value="C:membrane"/>
    <property type="evidence" value="ECO:0007669"/>
    <property type="project" value="TreeGrafter"/>
</dbReference>
<dbReference type="InterPro" id="IPR020864">
    <property type="entry name" value="MACPF"/>
</dbReference>
<dbReference type="Pfam" id="PF01823">
    <property type="entry name" value="MACPF"/>
    <property type="match status" value="1"/>
</dbReference>
<keyword evidence="1" id="KW-0732">Signal</keyword>
<gene>
    <name evidence="5" type="ORF">CYY_009274</name>
</gene>
<dbReference type="AlphaFoldDB" id="A0A8J4PNN5"/>
<feature type="domain" description="PA14" evidence="4">
    <location>
        <begin position="257"/>
        <end position="406"/>
    </location>
</feature>
<evidence type="ECO:0000256" key="1">
    <source>
        <dbReference type="ARBA" id="ARBA00022729"/>
    </source>
</evidence>
<comment type="caution">
    <text evidence="5">The sequence shown here is derived from an EMBL/GenBank/DDBJ whole genome shotgun (WGS) entry which is preliminary data.</text>
</comment>
<sequence length="1062" mass="119607">DAINEIRKTNYPKDTAVYLYVKEGDYFGVNNKGLDIDFNLNIISTKGSSKTIIDCQKSGYAFRFSGSVDTSISINGFTIRRCASSKGAAIHVSNYDATIEDLVFFENRAREGSAIYVADSTRLLMIDDCAFHHNTGSAALYLTNIENVDIRSTDFNSNDNDVVCGGNTFITSADGSFFGSTCNDQCQIVDEIEYDDLCGQTRFFSPVNCDFDGQCQSTENSQSCPSDCPFNQFPCNNNGLCDSNENFDTCPKDCSRQDHPGWKLDVYDVLLDKPMLSSASGDNRDSNLYSSEFLAFSEFTNFKSRMPVFSARMTTYVTVVQGGYYFFKLETNNIDAIIFVNGRVLFDTYRQGIQEKFVNQRKLLLSQGDKTFIEIVFYATSTIQRDLSLEWRNEKEQLYKSITGQYSLTKDQFYCGDGVCNEVHPESCLIDCYSLIEEICPGQSPPAKLQDYYQNTNQDLVGTLLNNQYILSLPGINYMSHGIDIRTGVPNASPIFDLTYCDNTSFSIVQNPYRGLVYSVPQGLFAQISPKCTTDSKTKTFSTARQMAQEEAIEKEFGFQVPPILLWKVLVSGAYSESESTNTASEMEKRNSGTVSKSTIMCESTKVHLVKEKLHPKFIADIAKTFVKDLQGVYNQDASDENLKQLIIKYGSLYHRSAILGGKLEIISTVKSSYSRKKTENEISNARDVTVNAQASGGILTGTATVTDSLDSTTKEVDQSEYESNSERSSVKVYGGKSGSYGLDEPNAFASWAQTVDLVPYPIDYKVGMVADVIPEYWFFQGEYNVKEAWERCEMNLYSEYFKSRQYKYIDFGVKVGRDQTMYNVQGIVIAVEFKLTIVDSKGVSHVFENVPAFDSKNNMILSYNDNNGIRSLKFEHSSSTIPLPDNIEIYNIFSSRFYSLKKDVGSNLMVTQSSTPDLLVLDFKAVHYEALQDDLHCDIQIKIIGTLNHYTETQPISIFSRYVPQDYTWTILADNFLGKIIGIEFSFFRQSDSSRFSVFFDSLLLRQSCPIEEISSCLPLGTVFDEIGYTKAYERWRDQTILTNNQQETDPVYISIELLGN</sequence>
<reference evidence="5" key="1">
    <citation type="submission" date="2020-01" db="EMBL/GenBank/DDBJ databases">
        <title>Development of genomics and gene disruption for Polysphondylium violaceum indicates a role for the polyketide synthase stlB in stalk morphogenesis.</title>
        <authorList>
            <person name="Narita B."/>
            <person name="Kawabe Y."/>
            <person name="Kin K."/>
            <person name="Saito T."/>
            <person name="Gibbs R."/>
            <person name="Kuspa A."/>
            <person name="Muzny D."/>
            <person name="Queller D."/>
            <person name="Richards S."/>
            <person name="Strassman J."/>
            <person name="Sucgang R."/>
            <person name="Worley K."/>
            <person name="Schaap P."/>
        </authorList>
    </citation>
    <scope>NUCLEOTIDE SEQUENCE</scope>
    <source>
        <strain evidence="5">QSvi11</strain>
    </source>
</reference>
<dbReference type="OrthoDB" id="21110at2759"/>
<dbReference type="InterPro" id="IPR052784">
    <property type="entry name" value="Perforin-1_pore-forming"/>
</dbReference>
<name>A0A8J4PNN5_9MYCE</name>